<proteinExistence type="predicted"/>
<name>A0ABV1J0U6_9FIRM</name>
<keyword evidence="2" id="KW-1185">Reference proteome</keyword>
<dbReference type="EMBL" id="JBBNPP010000007">
    <property type="protein sequence ID" value="MEQ3346771.1"/>
    <property type="molecule type" value="Genomic_DNA"/>
</dbReference>
<dbReference type="RefSeq" id="WP_349188661.1">
    <property type="nucleotide sequence ID" value="NZ_JBBNPP010000007.1"/>
</dbReference>
<evidence type="ECO:0000313" key="1">
    <source>
        <dbReference type="EMBL" id="MEQ3346771.1"/>
    </source>
</evidence>
<evidence type="ECO:0000313" key="2">
    <source>
        <dbReference type="Proteomes" id="UP001491691"/>
    </source>
</evidence>
<sequence>MALIYSTIENLNNPFKNKLTYDMYNKNPKDKFYYQKYKAEIIAYETTKKSIDISP</sequence>
<gene>
    <name evidence="1" type="ORF">AAA073_04915</name>
</gene>
<dbReference type="Proteomes" id="UP001491691">
    <property type="component" value="Unassembled WGS sequence"/>
</dbReference>
<accession>A0ABV1J0U6</accession>
<organism evidence="1 2">
    <name type="scientific">Peptoniphilus senegalensis</name>
    <dbReference type="NCBI Taxonomy" id="1465757"/>
    <lineage>
        <taxon>Bacteria</taxon>
        <taxon>Bacillati</taxon>
        <taxon>Bacillota</taxon>
        <taxon>Tissierellia</taxon>
        <taxon>Tissierellales</taxon>
        <taxon>Peptoniphilaceae</taxon>
        <taxon>Peptoniphilus</taxon>
    </lineage>
</organism>
<protein>
    <submittedName>
        <fullName evidence="1">Uncharacterized protein</fullName>
    </submittedName>
</protein>
<reference evidence="1 2" key="1">
    <citation type="submission" date="2024-04" db="EMBL/GenBank/DDBJ databases">
        <title>Human intestinal bacterial collection.</title>
        <authorList>
            <person name="Pauvert C."/>
            <person name="Hitch T.C.A."/>
            <person name="Clavel T."/>
        </authorList>
    </citation>
    <scope>NUCLEOTIDE SEQUENCE [LARGE SCALE GENOMIC DNA]</scope>
    <source>
        <strain evidence="1 2">CLA-SR-H019</strain>
    </source>
</reference>
<comment type="caution">
    <text evidence="1">The sequence shown here is derived from an EMBL/GenBank/DDBJ whole genome shotgun (WGS) entry which is preliminary data.</text>
</comment>